<dbReference type="EMBL" id="JABCKI010000028">
    <property type="protein sequence ID" value="KAG5653898.1"/>
    <property type="molecule type" value="Genomic_DNA"/>
</dbReference>
<organism evidence="9 10">
    <name type="scientific">Sphagnurus paluster</name>
    <dbReference type="NCBI Taxonomy" id="117069"/>
    <lineage>
        <taxon>Eukaryota</taxon>
        <taxon>Fungi</taxon>
        <taxon>Dikarya</taxon>
        <taxon>Basidiomycota</taxon>
        <taxon>Agaricomycotina</taxon>
        <taxon>Agaricomycetes</taxon>
        <taxon>Agaricomycetidae</taxon>
        <taxon>Agaricales</taxon>
        <taxon>Tricholomatineae</taxon>
        <taxon>Lyophyllaceae</taxon>
        <taxon>Sphagnurus</taxon>
    </lineage>
</organism>
<evidence type="ECO:0000256" key="5">
    <source>
        <dbReference type="ARBA" id="ARBA00022723"/>
    </source>
</evidence>
<evidence type="ECO:0000313" key="9">
    <source>
        <dbReference type="EMBL" id="KAG5653898.1"/>
    </source>
</evidence>
<keyword evidence="4" id="KW-0349">Heme</keyword>
<comment type="pathway">
    <text evidence="2">Secondary metabolite biosynthesis.</text>
</comment>
<evidence type="ECO:0000313" key="10">
    <source>
        <dbReference type="Proteomes" id="UP000717328"/>
    </source>
</evidence>
<dbReference type="GO" id="GO:0016705">
    <property type="term" value="F:oxidoreductase activity, acting on paired donors, with incorporation or reduction of molecular oxygen"/>
    <property type="evidence" value="ECO:0007669"/>
    <property type="project" value="InterPro"/>
</dbReference>
<sequence>MSIAYGIQVKDKSDPYVTTAEHALESLVTASAPGAFLVDIFPILKHVPDWMPFAGFKRQAKEWRKLASTMLNMPYDTTMRNIRNGEFTPSFVSACLEKINESSDVECERHVIKNTAGSLYTAASDTTVSVIAFCVRGLLSNPEALRKARQEIDSVVSSGHFPTFDDKDQLPYITAITKEAFRWRDVTPIGEGIPSTLHKVPVEYSPQVFPASLKLKMFTRDIEFLLVVLSYPTSGTFGHS</sequence>
<dbReference type="PANTHER" id="PTHR46300:SF7">
    <property type="entry name" value="P450, PUTATIVE (EUROFUNG)-RELATED"/>
    <property type="match status" value="1"/>
</dbReference>
<name>A0A9P7GSU7_9AGAR</name>
<dbReference type="Gene3D" id="1.10.630.10">
    <property type="entry name" value="Cytochrome P450"/>
    <property type="match status" value="1"/>
</dbReference>
<evidence type="ECO:0000256" key="2">
    <source>
        <dbReference type="ARBA" id="ARBA00005179"/>
    </source>
</evidence>
<keyword evidence="7" id="KW-0408">Iron</keyword>
<evidence type="ECO:0000256" key="3">
    <source>
        <dbReference type="ARBA" id="ARBA00010617"/>
    </source>
</evidence>
<dbReference type="InterPro" id="IPR001128">
    <property type="entry name" value="Cyt_P450"/>
</dbReference>
<comment type="similarity">
    <text evidence="3">Belongs to the cytochrome P450 family.</text>
</comment>
<dbReference type="GO" id="GO:0020037">
    <property type="term" value="F:heme binding"/>
    <property type="evidence" value="ECO:0007669"/>
    <property type="project" value="InterPro"/>
</dbReference>
<keyword evidence="5" id="KW-0479">Metal-binding</keyword>
<accession>A0A9P7GSU7</accession>
<dbReference type="InterPro" id="IPR036396">
    <property type="entry name" value="Cyt_P450_sf"/>
</dbReference>
<keyword evidence="6" id="KW-0560">Oxidoreductase</keyword>
<dbReference type="InterPro" id="IPR050364">
    <property type="entry name" value="Cytochrome_P450_fung"/>
</dbReference>
<gene>
    <name evidence="9" type="ORF">H0H81_009490</name>
</gene>
<dbReference type="Proteomes" id="UP000717328">
    <property type="component" value="Unassembled WGS sequence"/>
</dbReference>
<comment type="cofactor">
    <cofactor evidence="1">
        <name>heme</name>
        <dbReference type="ChEBI" id="CHEBI:30413"/>
    </cofactor>
</comment>
<reference evidence="9" key="2">
    <citation type="submission" date="2021-10" db="EMBL/GenBank/DDBJ databases">
        <title>Phylogenomics reveals ancestral predisposition of the termite-cultivated fungus Termitomyces towards a domesticated lifestyle.</title>
        <authorList>
            <person name="Auxier B."/>
            <person name="Grum-Grzhimaylo A."/>
            <person name="Cardenas M.E."/>
            <person name="Lodge J.D."/>
            <person name="Laessoe T."/>
            <person name="Pedersen O."/>
            <person name="Smith M.E."/>
            <person name="Kuyper T.W."/>
            <person name="Franco-Molano E.A."/>
            <person name="Baroni T.J."/>
            <person name="Aanen D.K."/>
        </authorList>
    </citation>
    <scope>NUCLEOTIDE SEQUENCE</scope>
    <source>
        <strain evidence="9">D49</strain>
    </source>
</reference>
<evidence type="ECO:0000256" key="6">
    <source>
        <dbReference type="ARBA" id="ARBA00023002"/>
    </source>
</evidence>
<evidence type="ECO:0008006" key="11">
    <source>
        <dbReference type="Google" id="ProtNLM"/>
    </source>
</evidence>
<proteinExistence type="inferred from homology"/>
<dbReference type="PANTHER" id="PTHR46300">
    <property type="entry name" value="P450, PUTATIVE (EUROFUNG)-RELATED-RELATED"/>
    <property type="match status" value="1"/>
</dbReference>
<evidence type="ECO:0000256" key="1">
    <source>
        <dbReference type="ARBA" id="ARBA00001971"/>
    </source>
</evidence>
<comment type="caution">
    <text evidence="9">The sequence shown here is derived from an EMBL/GenBank/DDBJ whole genome shotgun (WGS) entry which is preliminary data.</text>
</comment>
<dbReference type="SUPFAM" id="SSF48264">
    <property type="entry name" value="Cytochrome P450"/>
    <property type="match status" value="1"/>
</dbReference>
<keyword evidence="10" id="KW-1185">Reference proteome</keyword>
<dbReference type="AlphaFoldDB" id="A0A9P7GSU7"/>
<protein>
    <recommendedName>
        <fullName evidence="11">O-methylsterigmatocystin oxidoreductase</fullName>
    </recommendedName>
</protein>
<reference evidence="9" key="1">
    <citation type="submission" date="2021-02" db="EMBL/GenBank/DDBJ databases">
        <authorList>
            <person name="Nieuwenhuis M."/>
            <person name="Van De Peppel L.J.J."/>
        </authorList>
    </citation>
    <scope>NUCLEOTIDE SEQUENCE</scope>
    <source>
        <strain evidence="9">D49</strain>
    </source>
</reference>
<dbReference type="GO" id="GO:0004497">
    <property type="term" value="F:monooxygenase activity"/>
    <property type="evidence" value="ECO:0007669"/>
    <property type="project" value="UniProtKB-KW"/>
</dbReference>
<dbReference type="Pfam" id="PF00067">
    <property type="entry name" value="p450"/>
    <property type="match status" value="1"/>
</dbReference>
<dbReference type="GO" id="GO:0005506">
    <property type="term" value="F:iron ion binding"/>
    <property type="evidence" value="ECO:0007669"/>
    <property type="project" value="InterPro"/>
</dbReference>
<keyword evidence="8" id="KW-0503">Monooxygenase</keyword>
<evidence type="ECO:0000256" key="8">
    <source>
        <dbReference type="ARBA" id="ARBA00023033"/>
    </source>
</evidence>
<dbReference type="OrthoDB" id="2789670at2759"/>
<dbReference type="InterPro" id="IPR002401">
    <property type="entry name" value="Cyt_P450_E_grp-I"/>
</dbReference>
<evidence type="ECO:0000256" key="4">
    <source>
        <dbReference type="ARBA" id="ARBA00022617"/>
    </source>
</evidence>
<evidence type="ECO:0000256" key="7">
    <source>
        <dbReference type="ARBA" id="ARBA00023004"/>
    </source>
</evidence>
<dbReference type="PRINTS" id="PR00463">
    <property type="entry name" value="EP450I"/>
</dbReference>